<dbReference type="Gene3D" id="1.50.10.10">
    <property type="match status" value="1"/>
</dbReference>
<dbReference type="RefSeq" id="WP_188662535.1">
    <property type="nucleotide sequence ID" value="NZ_BMHV01000006.1"/>
</dbReference>
<sequence>MSQNQLGQSTSPYLLQHADNPVHWKIWNDGVFAQAKSEDKPILLSVGYAACHWCHVMAHESFEDIETAQLMNELFINIKVDREEHPDVDHIYQRALSVLGQPGGWPLTMFLTPSGQPFWGGTYFPKTALYGRPSFKDVLKTIADIYHSKKEDVSQNVTAIADALEDMSKPRGNGGLHLKAMCDTLPFIQRNLDPVHGGLQGAPKFPQPVLLDFLWRTNWIKKNPQIDHLLCLSLEKMCLGGIYDHLGGGFARYSTDEEWLAPHFEKMLYDNAQLVSLLTMVWRKHQNPLFKRSVFETIDWIFNEMRVETDNGFALASAYDADSEGVEGKFYVWNEDEIDRLLENDSPLFKTAYDVSSQGNWEGHNILRRVTPFENPAQEDKLDKLRQTLYQERKKRIWPARDDKVLCDWNAMMIKALSEAALVFDQPDWIKQAQDLYATLKKTMIKEGILYHSWFKGRHSTTAYLEDYANLCLAALALYEATGHTSYYQDCLKWSDHLEDHFWDVENHGYHFADKQTVEGLNVRPKPINDSATPSGNGLMAHVLCDLYHLSGNPKYQERFNQLMQLFGNDDPNQIFAAPGLCSALIRFEAMETIVVVGKTGTNDINSLINKAYLYPSPTRKVLLGDGQNQQNTPEILQGKVLYNQKATAYVCQNATCSPPLTEPSMLEAHLNDLTKQSPL</sequence>
<dbReference type="SUPFAM" id="SSF52833">
    <property type="entry name" value="Thioredoxin-like"/>
    <property type="match status" value="1"/>
</dbReference>
<dbReference type="CDD" id="cd02955">
    <property type="entry name" value="SSP411"/>
    <property type="match status" value="1"/>
</dbReference>
<gene>
    <name evidence="2" type="ORF">GCM10011332_10840</name>
</gene>
<dbReference type="Proteomes" id="UP000632498">
    <property type="component" value="Unassembled WGS sequence"/>
</dbReference>
<protein>
    <submittedName>
        <fullName evidence="2">Thioredoxin domain-containing protein</fullName>
    </submittedName>
</protein>
<evidence type="ECO:0000313" key="3">
    <source>
        <dbReference type="Proteomes" id="UP000632498"/>
    </source>
</evidence>
<feature type="domain" description="Spermatogenesis-associated protein 20-like TRX" evidence="1">
    <location>
        <begin position="3"/>
        <end position="164"/>
    </location>
</feature>
<dbReference type="InterPro" id="IPR012341">
    <property type="entry name" value="6hp_glycosidase-like_sf"/>
</dbReference>
<dbReference type="PIRSF" id="PIRSF006402">
    <property type="entry name" value="UCP006402_thioredoxin"/>
    <property type="match status" value="1"/>
</dbReference>
<dbReference type="Pfam" id="PF03190">
    <property type="entry name" value="Thioredox_DsbH"/>
    <property type="match status" value="1"/>
</dbReference>
<dbReference type="PANTHER" id="PTHR42899">
    <property type="entry name" value="SPERMATOGENESIS-ASSOCIATED PROTEIN 20"/>
    <property type="match status" value="1"/>
</dbReference>
<accession>A0A917BUE0</accession>
<evidence type="ECO:0000313" key="2">
    <source>
        <dbReference type="EMBL" id="GGF59069.1"/>
    </source>
</evidence>
<organism evidence="2 3">
    <name type="scientific">Terasakiella brassicae</name>
    <dbReference type="NCBI Taxonomy" id="1634917"/>
    <lineage>
        <taxon>Bacteria</taxon>
        <taxon>Pseudomonadati</taxon>
        <taxon>Pseudomonadota</taxon>
        <taxon>Alphaproteobacteria</taxon>
        <taxon>Rhodospirillales</taxon>
        <taxon>Terasakiellaceae</taxon>
        <taxon>Terasakiella</taxon>
    </lineage>
</organism>
<dbReference type="Gene3D" id="3.40.30.10">
    <property type="entry name" value="Glutaredoxin"/>
    <property type="match status" value="1"/>
</dbReference>
<dbReference type="SUPFAM" id="SSF48208">
    <property type="entry name" value="Six-hairpin glycosidases"/>
    <property type="match status" value="1"/>
</dbReference>
<dbReference type="GO" id="GO:0005975">
    <property type="term" value="P:carbohydrate metabolic process"/>
    <property type="evidence" value="ECO:0007669"/>
    <property type="project" value="InterPro"/>
</dbReference>
<name>A0A917BUE0_9PROT</name>
<dbReference type="InterPro" id="IPR008928">
    <property type="entry name" value="6-hairpin_glycosidase_sf"/>
</dbReference>
<comment type="caution">
    <text evidence="2">The sequence shown here is derived from an EMBL/GenBank/DDBJ whole genome shotgun (WGS) entry which is preliminary data.</text>
</comment>
<dbReference type="PANTHER" id="PTHR42899:SF1">
    <property type="entry name" value="SPERMATOGENESIS-ASSOCIATED PROTEIN 20"/>
    <property type="match status" value="1"/>
</dbReference>
<keyword evidence="3" id="KW-1185">Reference proteome</keyword>
<dbReference type="Pfam" id="PF03663">
    <property type="entry name" value="Glyco_hydro_76"/>
    <property type="match status" value="1"/>
</dbReference>
<dbReference type="InterPro" id="IPR024705">
    <property type="entry name" value="Ssp411"/>
</dbReference>
<dbReference type="AlphaFoldDB" id="A0A917BUE0"/>
<dbReference type="EMBL" id="BMHV01000006">
    <property type="protein sequence ID" value="GGF59069.1"/>
    <property type="molecule type" value="Genomic_DNA"/>
</dbReference>
<dbReference type="InterPro" id="IPR005198">
    <property type="entry name" value="Glyco_hydro_76"/>
</dbReference>
<dbReference type="InterPro" id="IPR004879">
    <property type="entry name" value="Ssp411-like_TRX"/>
</dbReference>
<reference evidence="2" key="2">
    <citation type="submission" date="2020-09" db="EMBL/GenBank/DDBJ databases">
        <authorList>
            <person name="Sun Q."/>
            <person name="Zhou Y."/>
        </authorList>
    </citation>
    <scope>NUCLEOTIDE SEQUENCE</scope>
    <source>
        <strain evidence="2">CGMCC 1.15254</strain>
    </source>
</reference>
<evidence type="ECO:0000259" key="1">
    <source>
        <dbReference type="Pfam" id="PF03190"/>
    </source>
</evidence>
<dbReference type="InterPro" id="IPR036249">
    <property type="entry name" value="Thioredoxin-like_sf"/>
</dbReference>
<proteinExistence type="predicted"/>
<reference evidence="2" key="1">
    <citation type="journal article" date="2014" name="Int. J. Syst. Evol. Microbiol.">
        <title>Complete genome sequence of Corynebacterium casei LMG S-19264T (=DSM 44701T), isolated from a smear-ripened cheese.</title>
        <authorList>
            <consortium name="US DOE Joint Genome Institute (JGI-PGF)"/>
            <person name="Walter F."/>
            <person name="Albersmeier A."/>
            <person name="Kalinowski J."/>
            <person name="Ruckert C."/>
        </authorList>
    </citation>
    <scope>NUCLEOTIDE SEQUENCE</scope>
    <source>
        <strain evidence="2">CGMCC 1.15254</strain>
    </source>
</reference>